<dbReference type="Proteomes" id="UP000655883">
    <property type="component" value="Segment"/>
</dbReference>
<evidence type="ECO:0000313" key="2">
    <source>
        <dbReference type="EMBL" id="QIG72769.1"/>
    </source>
</evidence>
<name>A0A7S5RH63_9CAUD</name>
<dbReference type="EMBL" id="MN988525">
    <property type="protein sequence ID" value="QIG72769.1"/>
    <property type="molecule type" value="Genomic_DNA"/>
</dbReference>
<dbReference type="PROSITE" id="PS50830">
    <property type="entry name" value="TNASE_3"/>
    <property type="match status" value="1"/>
</dbReference>
<gene>
    <name evidence="2" type="ORF">EVB97_211</name>
</gene>
<dbReference type="SMART" id="SM00318">
    <property type="entry name" value="SNc"/>
    <property type="match status" value="1"/>
</dbReference>
<accession>A0A7S5RH63</accession>
<reference evidence="2 3" key="1">
    <citation type="submission" date="2020-01" db="EMBL/GenBank/DDBJ databases">
        <title>Patterns of diversity and host range of bacteriophage communities associated with bean-nodulatin bacteria.</title>
        <authorList>
            <person name="Vann Cauwenberghe J."/>
            <person name="Santamaria R.I."/>
            <person name="Bustos P."/>
            <person name="Juarez S."/>
            <person name="Gonzalez V."/>
        </authorList>
    </citation>
    <scope>NUCLEOTIDE SEQUENCE [LARGE SCALE GENOMIC DNA]</scope>
    <source>
        <strain evidence="3">RHph</strain>
    </source>
</reference>
<dbReference type="InterPro" id="IPR016071">
    <property type="entry name" value="Staphylococal_nuclease_OB-fold"/>
</dbReference>
<evidence type="ECO:0000259" key="1">
    <source>
        <dbReference type="PROSITE" id="PS50830"/>
    </source>
</evidence>
<organism evidence="2 3">
    <name type="scientific">Rhizobium phage RHph_Y65</name>
    <dbReference type="NCBI Taxonomy" id="2509785"/>
    <lineage>
        <taxon>Viruses</taxon>
        <taxon>Duplodnaviria</taxon>
        <taxon>Heunggongvirae</taxon>
        <taxon>Uroviricota</taxon>
        <taxon>Caudoviricetes</taxon>
        <taxon>Kleczkowskaviridae</taxon>
        <taxon>Cuauhnahuacvirus</taxon>
        <taxon>Cuauhnahuacvirus Y65</taxon>
    </lineage>
</organism>
<evidence type="ECO:0000313" key="3">
    <source>
        <dbReference type="Proteomes" id="UP000655883"/>
    </source>
</evidence>
<dbReference type="SUPFAM" id="SSF50199">
    <property type="entry name" value="Staphylococcal nuclease"/>
    <property type="match status" value="1"/>
</dbReference>
<dbReference type="Gene3D" id="2.40.50.90">
    <property type="match status" value="1"/>
</dbReference>
<sequence length="152" mass="16670">MKIRTSLSILLLSSSVAYADPKVSEVDKMTHVPSWKILRVVDGDTVKVILPESPDIPAQLREMSIRIYGVDTPEKGGRAKCAQEAALGRKSTQFAKDIVDPSSAQIYVLQHDKFGGRVDGDIVVNGVPLSKILIDNGLAHEYYGDTKKSWCD</sequence>
<keyword evidence="3" id="KW-1185">Reference proteome</keyword>
<protein>
    <submittedName>
        <fullName evidence="2">Nuclease SNase-like protein</fullName>
    </submittedName>
</protein>
<dbReference type="Pfam" id="PF00565">
    <property type="entry name" value="SNase"/>
    <property type="match status" value="1"/>
</dbReference>
<feature type="domain" description="TNase-like" evidence="1">
    <location>
        <begin position="31"/>
        <end position="152"/>
    </location>
</feature>
<dbReference type="InterPro" id="IPR035437">
    <property type="entry name" value="SNase_OB-fold_sf"/>
</dbReference>
<proteinExistence type="predicted"/>